<dbReference type="GO" id="GO:1990961">
    <property type="term" value="P:xenobiotic detoxification by transmembrane export across the plasma membrane"/>
    <property type="evidence" value="ECO:0007669"/>
    <property type="project" value="InterPro"/>
</dbReference>
<dbReference type="Proteomes" id="UP000503336">
    <property type="component" value="Chromosome"/>
</dbReference>
<reference evidence="2 3" key="1">
    <citation type="submission" date="2020-02" db="EMBL/GenBank/DDBJ databases">
        <title>complete genome sequence of Rhodobacteraceae bacterium.</title>
        <authorList>
            <person name="Park J."/>
            <person name="Kim Y.-S."/>
            <person name="Kim K.-H."/>
        </authorList>
    </citation>
    <scope>NUCLEOTIDE SEQUENCE [LARGE SCALE GENOMIC DNA]</scope>
    <source>
        <strain evidence="2 3">RR4-56</strain>
    </source>
</reference>
<gene>
    <name evidence="2" type="ORF">G5B40_01420</name>
</gene>
<dbReference type="SUPFAM" id="SSF111369">
    <property type="entry name" value="HlyD-like secretion proteins"/>
    <property type="match status" value="1"/>
</dbReference>
<dbReference type="PANTHER" id="PTHR30438:SF2">
    <property type="entry name" value="MEMBRANE PROTEIN"/>
    <property type="match status" value="1"/>
</dbReference>
<dbReference type="GO" id="GO:0005886">
    <property type="term" value="C:plasma membrane"/>
    <property type="evidence" value="ECO:0007669"/>
    <property type="project" value="TreeGrafter"/>
</dbReference>
<keyword evidence="1" id="KW-0175">Coiled coil</keyword>
<evidence type="ECO:0000256" key="1">
    <source>
        <dbReference type="SAM" id="Coils"/>
    </source>
</evidence>
<feature type="coiled-coil region" evidence="1">
    <location>
        <begin position="159"/>
        <end position="186"/>
    </location>
</feature>
<feature type="coiled-coil region" evidence="1">
    <location>
        <begin position="100"/>
        <end position="127"/>
    </location>
</feature>
<name>A0A7L5BXA0_9RHOB</name>
<dbReference type="Gene3D" id="2.40.50.100">
    <property type="match status" value="1"/>
</dbReference>
<organism evidence="2 3">
    <name type="scientific">Pikeienuella piscinae</name>
    <dbReference type="NCBI Taxonomy" id="2748098"/>
    <lineage>
        <taxon>Bacteria</taxon>
        <taxon>Pseudomonadati</taxon>
        <taxon>Pseudomonadota</taxon>
        <taxon>Alphaproteobacteria</taxon>
        <taxon>Rhodobacterales</taxon>
        <taxon>Paracoccaceae</taxon>
        <taxon>Pikeienuella</taxon>
    </lineage>
</organism>
<keyword evidence="3" id="KW-1185">Reference proteome</keyword>
<dbReference type="Gene3D" id="6.10.140.1990">
    <property type="match status" value="1"/>
</dbReference>
<sequence>MSMRRWMLAGALVAVIGGGAWCWLDSRSNPLPDGIVSSNGRTEAQRIDVASKFAGRLQEILVAEGGLAEAGQIIARMDSKEIAAQIREAKAGVRQAEHALIEAKALLAQRRSELRFAEQELARTETLNARGYETTEKLDLRRSEVATANAAVASAEAGIARAQASIEANEATVDRLRADLVEYELKAPRSGRVQYRLAEPGEVLAAGGLVVTLLDLTDVYMTVYLPTSAAGRLRYGAEARLIFDAAPEYVVPASVSFVASEAQFTPKYVETESEREKLLFRVKVKIPEDVLRDYQEIIKTGVPGMAYVRVDPMVDWPVELAVRLPDAD</sequence>
<evidence type="ECO:0000313" key="3">
    <source>
        <dbReference type="Proteomes" id="UP000503336"/>
    </source>
</evidence>
<proteinExistence type="predicted"/>
<dbReference type="KEGG" id="hdh:G5B40_01420"/>
<dbReference type="GO" id="GO:0019898">
    <property type="term" value="C:extrinsic component of membrane"/>
    <property type="evidence" value="ECO:0007669"/>
    <property type="project" value="InterPro"/>
</dbReference>
<dbReference type="PANTHER" id="PTHR30438">
    <property type="entry name" value="36 KDA ANTIGEN-RELATED"/>
    <property type="match status" value="1"/>
</dbReference>
<protein>
    <submittedName>
        <fullName evidence="2">HlyD family efflux transporter periplasmic adaptor subunit</fullName>
    </submittedName>
</protein>
<evidence type="ECO:0000313" key="2">
    <source>
        <dbReference type="EMBL" id="QIE54219.1"/>
    </source>
</evidence>
<dbReference type="GO" id="GO:1990195">
    <property type="term" value="C:macrolide transmembrane transporter complex"/>
    <property type="evidence" value="ECO:0007669"/>
    <property type="project" value="InterPro"/>
</dbReference>
<dbReference type="RefSeq" id="WP_165094126.1">
    <property type="nucleotide sequence ID" value="NZ_CP049056.1"/>
</dbReference>
<accession>A0A7L5BXA0</accession>
<dbReference type="Gene3D" id="2.40.30.170">
    <property type="match status" value="1"/>
</dbReference>
<dbReference type="EMBL" id="CP049056">
    <property type="protein sequence ID" value="QIE54219.1"/>
    <property type="molecule type" value="Genomic_DNA"/>
</dbReference>
<dbReference type="InterPro" id="IPR030190">
    <property type="entry name" value="MacA_alpha-hairpin_sf"/>
</dbReference>
<dbReference type="AlphaFoldDB" id="A0A7L5BXA0"/>